<dbReference type="EMBL" id="CCDI010000001">
    <property type="protein sequence ID" value="CDQ22077.1"/>
    <property type="molecule type" value="Genomic_DNA"/>
</dbReference>
<comment type="similarity">
    <text evidence="1">Belongs to the ABC transporter superfamily.</text>
</comment>
<evidence type="ECO:0000313" key="13">
    <source>
        <dbReference type="Proteomes" id="UP000028868"/>
    </source>
</evidence>
<dbReference type="SMART" id="SM00382">
    <property type="entry name" value="AAA"/>
    <property type="match status" value="1"/>
</dbReference>
<evidence type="ECO:0000256" key="7">
    <source>
        <dbReference type="ARBA" id="ARBA00066388"/>
    </source>
</evidence>
<dbReference type="PROSITE" id="PS51371">
    <property type="entry name" value="CBS"/>
    <property type="match status" value="1"/>
</dbReference>
<dbReference type="OrthoDB" id="9802264at2"/>
<dbReference type="SUPFAM" id="SSF52540">
    <property type="entry name" value="P-loop containing nucleoside triphosphate hydrolases"/>
    <property type="match status" value="1"/>
</dbReference>
<evidence type="ECO:0000256" key="9">
    <source>
        <dbReference type="PROSITE-ProRule" id="PRU00703"/>
    </source>
</evidence>
<gene>
    <name evidence="12" type="primary">opuCA</name>
    <name evidence="12" type="ORF">BN983_00277</name>
</gene>
<dbReference type="PROSITE" id="PS00211">
    <property type="entry name" value="ABC_TRANSPORTER_1"/>
    <property type="match status" value="1"/>
</dbReference>
<reference evidence="13" key="1">
    <citation type="submission" date="2014-03" db="EMBL/GenBank/DDBJ databases">
        <authorList>
            <person name="Urmite Genomes U."/>
        </authorList>
    </citation>
    <scope>NUCLEOTIDE SEQUENCE [LARGE SCALE GENOMIC DNA]</scope>
    <source>
        <strain evidence="13">HD-03</strain>
    </source>
</reference>
<dbReference type="PANTHER" id="PTHR43117">
    <property type="entry name" value="OSMOPROTECTANT IMPORT ATP-BINDING PROTEIN OSMV"/>
    <property type="match status" value="1"/>
</dbReference>
<evidence type="ECO:0000256" key="8">
    <source>
        <dbReference type="ARBA" id="ARBA00070305"/>
    </source>
</evidence>
<dbReference type="PANTHER" id="PTHR43117:SF4">
    <property type="entry name" value="OSMOPROTECTANT IMPORT ATP-BINDING PROTEIN OSMV"/>
    <property type="match status" value="1"/>
</dbReference>
<evidence type="ECO:0000256" key="6">
    <source>
        <dbReference type="ARBA" id="ARBA00063934"/>
    </source>
</evidence>
<evidence type="ECO:0000256" key="3">
    <source>
        <dbReference type="ARBA" id="ARBA00022741"/>
    </source>
</evidence>
<comment type="caution">
    <text evidence="12">The sequence shown here is derived from an EMBL/GenBank/DDBJ whole genome shotgun (WGS) entry which is preliminary data.</text>
</comment>
<reference evidence="12 13" key="2">
    <citation type="submission" date="2014-05" db="EMBL/GenBank/DDBJ databases">
        <title>Draft genome sequence of Halobacillus karajensis HK-03.</title>
        <authorList>
            <person name="Khelaifia S."/>
            <person name="Croce O."/>
            <person name="Lagier J.C."/>
            <person name="Raoult D."/>
        </authorList>
    </citation>
    <scope>NUCLEOTIDE SEQUENCE [LARGE SCALE GENOMIC DNA]</scope>
    <source>
        <strain evidence="12 13">HD-03</strain>
    </source>
</reference>
<dbReference type="RefSeq" id="WP_035505106.1">
    <property type="nucleotide sequence ID" value="NZ_CCDH010000002.1"/>
</dbReference>
<organism evidence="12 13">
    <name type="scientific">Halobacillus karajensis</name>
    <dbReference type="NCBI Taxonomy" id="195088"/>
    <lineage>
        <taxon>Bacteria</taxon>
        <taxon>Bacillati</taxon>
        <taxon>Bacillota</taxon>
        <taxon>Bacilli</taxon>
        <taxon>Bacillales</taxon>
        <taxon>Bacillaceae</taxon>
        <taxon>Halobacillus</taxon>
    </lineage>
</organism>
<dbReference type="GO" id="GO:0005524">
    <property type="term" value="F:ATP binding"/>
    <property type="evidence" value="ECO:0007669"/>
    <property type="project" value="UniProtKB-KW"/>
</dbReference>
<dbReference type="EC" id="7.6.2.9" evidence="7"/>
<protein>
    <recommendedName>
        <fullName evidence="8">Carnitine transport ATP-binding protein OpuCA</fullName>
        <ecNumber evidence="7">7.6.2.9</ecNumber>
    </recommendedName>
</protein>
<accession>A0A024P379</accession>
<keyword evidence="2" id="KW-0813">Transport</keyword>
<comment type="subunit">
    <text evidence="6">The complex is composed of two ATP-binding proteins (OpuCA), two transmembrane proteins (OpuCB and OpuCD) and a solute-binding protein (OpuCC).</text>
</comment>
<keyword evidence="3" id="KW-0547">Nucleotide-binding</keyword>
<dbReference type="InterPro" id="IPR017871">
    <property type="entry name" value="ABC_transporter-like_CS"/>
</dbReference>
<dbReference type="Gene3D" id="3.40.50.300">
    <property type="entry name" value="P-loop containing nucleotide triphosphate hydrolases"/>
    <property type="match status" value="1"/>
</dbReference>
<dbReference type="Proteomes" id="UP000028868">
    <property type="component" value="Unassembled WGS sequence"/>
</dbReference>
<dbReference type="GO" id="GO:0016887">
    <property type="term" value="F:ATP hydrolysis activity"/>
    <property type="evidence" value="ECO:0007669"/>
    <property type="project" value="InterPro"/>
</dbReference>
<keyword evidence="9" id="KW-0129">CBS domain</keyword>
<dbReference type="PROSITE" id="PS50893">
    <property type="entry name" value="ABC_TRANSPORTER_2"/>
    <property type="match status" value="1"/>
</dbReference>
<evidence type="ECO:0000256" key="1">
    <source>
        <dbReference type="ARBA" id="ARBA00005417"/>
    </source>
</evidence>
<comment type="catalytic activity">
    <reaction evidence="5">
        <text>a quaternary ammonium(out) + ATP + H2O = a quaternary ammonium(in) + ADP + phosphate + H(+)</text>
        <dbReference type="Rhea" id="RHEA:11036"/>
        <dbReference type="ChEBI" id="CHEBI:15377"/>
        <dbReference type="ChEBI" id="CHEBI:15378"/>
        <dbReference type="ChEBI" id="CHEBI:30616"/>
        <dbReference type="ChEBI" id="CHEBI:35267"/>
        <dbReference type="ChEBI" id="CHEBI:43474"/>
        <dbReference type="ChEBI" id="CHEBI:456216"/>
        <dbReference type="EC" id="7.6.2.9"/>
    </reaction>
</comment>
<dbReference type="InterPro" id="IPR003439">
    <property type="entry name" value="ABC_transporter-like_ATP-bd"/>
</dbReference>
<evidence type="ECO:0000256" key="4">
    <source>
        <dbReference type="ARBA" id="ARBA00022840"/>
    </source>
</evidence>
<sequence length="356" mass="40446">MITFTDVTKTYPDGTTALKNINLEVQEGELLALIGPSGCGKTTTMKMINRLIQPTEGKITIHNQDIEEYNIHELRWNIGYVLQEIALFPHMTVEENISVVPEMKKWKKNELSKRIDELMKMVGLDPKKHRERKPSELSGGQQQRVGVIRALAADPDIILMDEPFSALDPISREQLQKDIRNLQQEIKKTIVFVTHDMDEALALGDRVCLMKAGEIIQLDSPQNLILHPVNAFVKDFIGSRKTPWQTAVDVIMNDTSHRIITEEECIQGNVVMDGPFALKNKQGVYQGMVEDGRILKAPSLSNEMILRDAVEVFEEGHYKILPVIKGDFLLGTLSYRDIVLYLKEQERKKGEEVESK</sequence>
<evidence type="ECO:0000313" key="12">
    <source>
        <dbReference type="EMBL" id="CDQ22077.1"/>
    </source>
</evidence>
<feature type="domain" description="CBS" evidence="11">
    <location>
        <begin position="288"/>
        <end position="349"/>
    </location>
</feature>
<name>A0A024P379_9BACI</name>
<evidence type="ECO:0000259" key="11">
    <source>
        <dbReference type="PROSITE" id="PS51371"/>
    </source>
</evidence>
<dbReference type="SUPFAM" id="SSF54631">
    <property type="entry name" value="CBS-domain pair"/>
    <property type="match status" value="1"/>
</dbReference>
<dbReference type="InterPro" id="IPR000644">
    <property type="entry name" value="CBS_dom"/>
</dbReference>
<feature type="domain" description="ABC transporter" evidence="10">
    <location>
        <begin position="2"/>
        <end position="237"/>
    </location>
</feature>
<dbReference type="InterPro" id="IPR046342">
    <property type="entry name" value="CBS_dom_sf"/>
</dbReference>
<dbReference type="InterPro" id="IPR027417">
    <property type="entry name" value="P-loop_NTPase"/>
</dbReference>
<keyword evidence="13" id="KW-1185">Reference proteome</keyword>
<dbReference type="InterPro" id="IPR003593">
    <property type="entry name" value="AAA+_ATPase"/>
</dbReference>
<evidence type="ECO:0000259" key="10">
    <source>
        <dbReference type="PROSITE" id="PS50893"/>
    </source>
</evidence>
<evidence type="ECO:0000256" key="2">
    <source>
        <dbReference type="ARBA" id="ARBA00022448"/>
    </source>
</evidence>
<evidence type="ECO:0000256" key="5">
    <source>
        <dbReference type="ARBA" id="ARBA00052482"/>
    </source>
</evidence>
<proteinExistence type="inferred from homology"/>
<dbReference type="Pfam" id="PF00005">
    <property type="entry name" value="ABC_tran"/>
    <property type="match status" value="1"/>
</dbReference>
<dbReference type="GO" id="GO:0015418">
    <property type="term" value="F:ABC-type quaternary ammonium compound transporting activity"/>
    <property type="evidence" value="ECO:0007669"/>
    <property type="project" value="UniProtKB-EC"/>
</dbReference>
<dbReference type="AlphaFoldDB" id="A0A024P379"/>
<dbReference type="FunFam" id="3.40.50.300:FF:000425">
    <property type="entry name" value="Probable ABC transporter, ATP-binding subunit"/>
    <property type="match status" value="1"/>
</dbReference>
<keyword evidence="4 12" id="KW-0067">ATP-binding</keyword>